<feature type="region of interest" description="Disordered" evidence="3">
    <location>
        <begin position="290"/>
        <end position="309"/>
    </location>
</feature>
<dbReference type="SUPFAM" id="SSF54928">
    <property type="entry name" value="RNA-binding domain, RBD"/>
    <property type="match status" value="4"/>
</dbReference>
<dbReference type="InterPro" id="IPR012677">
    <property type="entry name" value="Nucleotide-bd_a/b_plait_sf"/>
</dbReference>
<dbReference type="AlphaFoldDB" id="A0A7S2W0R0"/>
<accession>A0A7S2W0R0</accession>
<dbReference type="GO" id="GO:0005737">
    <property type="term" value="C:cytoplasm"/>
    <property type="evidence" value="ECO:0007669"/>
    <property type="project" value="TreeGrafter"/>
</dbReference>
<dbReference type="InterPro" id="IPR035979">
    <property type="entry name" value="RBD_domain_sf"/>
</dbReference>
<evidence type="ECO:0000256" key="3">
    <source>
        <dbReference type="SAM" id="MobiDB-lite"/>
    </source>
</evidence>
<name>A0A7S2W0R0_9STRA</name>
<dbReference type="PROSITE" id="PS50102">
    <property type="entry name" value="RRM"/>
    <property type="match status" value="4"/>
</dbReference>
<dbReference type="CDD" id="cd12339">
    <property type="entry name" value="RRM2_SRSF1_4_like"/>
    <property type="match status" value="1"/>
</dbReference>
<feature type="region of interest" description="Disordered" evidence="3">
    <location>
        <begin position="1"/>
        <end position="96"/>
    </location>
</feature>
<feature type="domain" description="RRM" evidence="4">
    <location>
        <begin position="214"/>
        <end position="291"/>
    </location>
</feature>
<feature type="compositionally biased region" description="Acidic residues" evidence="3">
    <location>
        <begin position="42"/>
        <end position="57"/>
    </location>
</feature>
<reference evidence="5" key="1">
    <citation type="submission" date="2021-01" db="EMBL/GenBank/DDBJ databases">
        <authorList>
            <person name="Corre E."/>
            <person name="Pelletier E."/>
            <person name="Niang G."/>
            <person name="Scheremetjew M."/>
            <person name="Finn R."/>
            <person name="Kale V."/>
            <person name="Holt S."/>
            <person name="Cochrane G."/>
            <person name="Meng A."/>
            <person name="Brown T."/>
            <person name="Cohen L."/>
        </authorList>
    </citation>
    <scope>NUCLEOTIDE SEQUENCE</scope>
    <source>
        <strain evidence="5">CCMP1452</strain>
    </source>
</reference>
<feature type="domain" description="RRM" evidence="4">
    <location>
        <begin position="310"/>
        <end position="387"/>
    </location>
</feature>
<sequence>MADQGETTKKEETAEKKPSSQTENTGEETTTEEPNITKEQEEGTDIEEDTMKEDENNEGGGKKSFSRDARRGNRRHTPYSKGRAVYHQKDQDSDPSCRVYVGNLSWDVSWRDLKDWMQSTGCEVSRADVLASPDGRSKGCGIVEFATAEMAEKAVETLNDTELKGRAIFVREDRESNSSSGYYTQQTEGESAPSPSASPAEADSCASGGESQGRRVYVGNLSWDVAWQDLKDHMRQAGEVSFAEVMNESDGRSKGCGIVEFATAEEAKDAIETLTDSELKGRMIFVREDRESTSSGGGGNFQSGSKEGSTSVFVGNLSYETSWQDLKDHMRQAGNVDEANVLSMDDGRSKGCGIVQYQRAQDADRAVRELQNSILQGRPIFCREDREQPGAAPSRGRGGRGGGGRSGGRGGRGGRGGGGRGGRGSNSGGGSQLFVGNLSADTTWKDLKDHFRQCGDVERAEVVEGKRSTFGTIRFFKEKDALDAISNLDGVEFQGHELEVRNDNRAN</sequence>
<evidence type="ECO:0000256" key="1">
    <source>
        <dbReference type="ARBA" id="ARBA00022884"/>
    </source>
</evidence>
<evidence type="ECO:0000256" key="2">
    <source>
        <dbReference type="PROSITE-ProRule" id="PRU00176"/>
    </source>
</evidence>
<dbReference type="InterPro" id="IPR000504">
    <property type="entry name" value="RRM_dom"/>
</dbReference>
<dbReference type="GO" id="GO:0003729">
    <property type="term" value="F:mRNA binding"/>
    <property type="evidence" value="ECO:0007669"/>
    <property type="project" value="TreeGrafter"/>
</dbReference>
<dbReference type="PANTHER" id="PTHR23003:SF3">
    <property type="entry name" value="FI21236P1-RELATED"/>
    <property type="match status" value="1"/>
</dbReference>
<gene>
    <name evidence="5" type="ORF">EANT1437_LOCUS4201</name>
</gene>
<dbReference type="PANTHER" id="PTHR23003">
    <property type="entry name" value="RNA RECOGNITION MOTIF RRM DOMAIN CONTAINING PROTEIN"/>
    <property type="match status" value="1"/>
</dbReference>
<dbReference type="Pfam" id="PF00076">
    <property type="entry name" value="RRM_1"/>
    <property type="match status" value="4"/>
</dbReference>
<keyword evidence="1 2" id="KW-0694">RNA-binding</keyword>
<dbReference type="GO" id="GO:0005634">
    <property type="term" value="C:nucleus"/>
    <property type="evidence" value="ECO:0007669"/>
    <property type="project" value="TreeGrafter"/>
</dbReference>
<feature type="region of interest" description="Disordered" evidence="3">
    <location>
        <begin position="176"/>
        <end position="211"/>
    </location>
</feature>
<protein>
    <recommendedName>
        <fullName evidence="4">RRM domain-containing protein</fullName>
    </recommendedName>
</protein>
<dbReference type="InterPro" id="IPR050374">
    <property type="entry name" value="RRT5_SRSF_SR"/>
</dbReference>
<feature type="compositionally biased region" description="Low complexity" evidence="3">
    <location>
        <begin position="188"/>
        <end position="207"/>
    </location>
</feature>
<feature type="region of interest" description="Disordered" evidence="3">
    <location>
        <begin position="379"/>
        <end position="434"/>
    </location>
</feature>
<feature type="domain" description="RRM" evidence="4">
    <location>
        <begin position="97"/>
        <end position="175"/>
    </location>
</feature>
<organism evidence="5">
    <name type="scientific">Eucampia antarctica</name>
    <dbReference type="NCBI Taxonomy" id="49252"/>
    <lineage>
        <taxon>Eukaryota</taxon>
        <taxon>Sar</taxon>
        <taxon>Stramenopiles</taxon>
        <taxon>Ochrophyta</taxon>
        <taxon>Bacillariophyta</taxon>
        <taxon>Mediophyceae</taxon>
        <taxon>Biddulphiophycidae</taxon>
        <taxon>Hemiaulales</taxon>
        <taxon>Hemiaulaceae</taxon>
        <taxon>Eucampia</taxon>
    </lineage>
</organism>
<feature type="compositionally biased region" description="Basic and acidic residues" evidence="3">
    <location>
        <begin position="1"/>
        <end position="18"/>
    </location>
</feature>
<feature type="compositionally biased region" description="Polar residues" evidence="3">
    <location>
        <begin position="177"/>
        <end position="187"/>
    </location>
</feature>
<proteinExistence type="predicted"/>
<feature type="domain" description="RRM" evidence="4">
    <location>
        <begin position="431"/>
        <end position="505"/>
    </location>
</feature>
<dbReference type="FunFam" id="3.30.70.330:FF:000362">
    <property type="entry name" value="GBP2p Poly(A+) RNA-binding protein"/>
    <property type="match status" value="1"/>
</dbReference>
<dbReference type="Gene3D" id="3.30.70.330">
    <property type="match status" value="4"/>
</dbReference>
<evidence type="ECO:0000313" key="5">
    <source>
        <dbReference type="EMBL" id="CAD9661354.1"/>
    </source>
</evidence>
<dbReference type="SMART" id="SM00360">
    <property type="entry name" value="RRM"/>
    <property type="match status" value="4"/>
</dbReference>
<dbReference type="GO" id="GO:1990904">
    <property type="term" value="C:ribonucleoprotein complex"/>
    <property type="evidence" value="ECO:0007669"/>
    <property type="project" value="TreeGrafter"/>
</dbReference>
<dbReference type="CDD" id="cd00590">
    <property type="entry name" value="RRM_SF"/>
    <property type="match status" value="3"/>
</dbReference>
<feature type="compositionally biased region" description="Gly residues" evidence="3">
    <location>
        <begin position="399"/>
        <end position="431"/>
    </location>
</feature>
<evidence type="ECO:0000259" key="4">
    <source>
        <dbReference type="PROSITE" id="PS50102"/>
    </source>
</evidence>
<dbReference type="EMBL" id="HBHI01008148">
    <property type="protein sequence ID" value="CAD9661354.1"/>
    <property type="molecule type" value="Transcribed_RNA"/>
</dbReference>